<dbReference type="AlphaFoldDB" id="A0A1C3JG49"/>
<dbReference type="InterPro" id="IPR013096">
    <property type="entry name" value="Cupin_2"/>
</dbReference>
<dbReference type="Pfam" id="PF07883">
    <property type="entry name" value="Cupin_2"/>
    <property type="match status" value="1"/>
</dbReference>
<dbReference type="InterPro" id="IPR009057">
    <property type="entry name" value="Homeodomain-like_sf"/>
</dbReference>
<dbReference type="PROSITE" id="PS01124">
    <property type="entry name" value="HTH_ARAC_FAMILY_2"/>
    <property type="match status" value="1"/>
</dbReference>
<evidence type="ECO:0000313" key="5">
    <source>
        <dbReference type="EMBL" id="SBT14153.1"/>
    </source>
</evidence>
<dbReference type="SUPFAM" id="SSF46689">
    <property type="entry name" value="Homeodomain-like"/>
    <property type="match status" value="2"/>
</dbReference>
<evidence type="ECO:0000256" key="2">
    <source>
        <dbReference type="ARBA" id="ARBA00023125"/>
    </source>
</evidence>
<reference evidence="6" key="1">
    <citation type="submission" date="2016-06" db="EMBL/GenBank/DDBJ databases">
        <authorList>
            <person name="Rodrigo-Torres L."/>
            <person name="Arahal D.R."/>
        </authorList>
    </citation>
    <scope>NUCLEOTIDE SEQUENCE [LARGE SCALE GENOMIC DNA]</scope>
    <source>
        <strain evidence="6">CECT 7224</strain>
    </source>
</reference>
<dbReference type="GO" id="GO:0043565">
    <property type="term" value="F:sequence-specific DNA binding"/>
    <property type="evidence" value="ECO:0007669"/>
    <property type="project" value="InterPro"/>
</dbReference>
<evidence type="ECO:0000256" key="1">
    <source>
        <dbReference type="ARBA" id="ARBA00023015"/>
    </source>
</evidence>
<dbReference type="SMART" id="SM00342">
    <property type="entry name" value="HTH_ARAC"/>
    <property type="match status" value="1"/>
</dbReference>
<feature type="domain" description="HTH araC/xylS-type" evidence="4">
    <location>
        <begin position="179"/>
        <end position="264"/>
    </location>
</feature>
<organism evidence="5 6">
    <name type="scientific">Vibrio celticus</name>
    <dbReference type="NCBI Taxonomy" id="446372"/>
    <lineage>
        <taxon>Bacteria</taxon>
        <taxon>Pseudomonadati</taxon>
        <taxon>Pseudomonadota</taxon>
        <taxon>Gammaproteobacteria</taxon>
        <taxon>Vibrionales</taxon>
        <taxon>Vibrionaceae</taxon>
        <taxon>Vibrio</taxon>
    </lineage>
</organism>
<gene>
    <name evidence="5" type="primary">xylR_3</name>
    <name evidence="5" type="ORF">VCE7224_02915</name>
</gene>
<dbReference type="InterPro" id="IPR011051">
    <property type="entry name" value="RmlC_Cupin_sf"/>
</dbReference>
<dbReference type="Proteomes" id="UP000092819">
    <property type="component" value="Unassembled WGS sequence"/>
</dbReference>
<evidence type="ECO:0000259" key="4">
    <source>
        <dbReference type="PROSITE" id="PS01124"/>
    </source>
</evidence>
<keyword evidence="3" id="KW-0804">Transcription</keyword>
<name>A0A1C3JG49_9VIBR</name>
<proteinExistence type="predicted"/>
<dbReference type="SUPFAM" id="SSF51182">
    <property type="entry name" value="RmlC-like cupins"/>
    <property type="match status" value="1"/>
</dbReference>
<dbReference type="PANTHER" id="PTHR43280">
    <property type="entry name" value="ARAC-FAMILY TRANSCRIPTIONAL REGULATOR"/>
    <property type="match status" value="1"/>
</dbReference>
<dbReference type="InterPro" id="IPR014710">
    <property type="entry name" value="RmlC-like_jellyroll"/>
</dbReference>
<protein>
    <submittedName>
        <fullName evidence="5">Xylose operon regulatory protein</fullName>
    </submittedName>
</protein>
<accession>A0A1C3JG49</accession>
<dbReference type="PANTHER" id="PTHR43280:SF27">
    <property type="entry name" value="TRANSCRIPTIONAL REGULATOR MTLR"/>
    <property type="match status" value="1"/>
</dbReference>
<dbReference type="Pfam" id="PF12833">
    <property type="entry name" value="HTH_18"/>
    <property type="match status" value="1"/>
</dbReference>
<dbReference type="RefSeq" id="WP_065676855.1">
    <property type="nucleotide sequence ID" value="NZ_AP025464.1"/>
</dbReference>
<dbReference type="EMBL" id="FLQZ01000063">
    <property type="protein sequence ID" value="SBT14153.1"/>
    <property type="molecule type" value="Genomic_DNA"/>
</dbReference>
<dbReference type="GO" id="GO:0003700">
    <property type="term" value="F:DNA-binding transcription factor activity"/>
    <property type="evidence" value="ECO:0007669"/>
    <property type="project" value="InterPro"/>
</dbReference>
<keyword evidence="2" id="KW-0238">DNA-binding</keyword>
<sequence>MRPILEHVPNTEQQSLFFNRYEKTSFTFPWHYHPQWELNYIIEGTGSAYTGNTVRHFVANELALIAPNVPHCWKSNVGTQSGVKSIFVQWDNRFLGDNWLEKPEFTSIKTMFEGCKAGLSFHHSNALGSRIIELQLKSPFKRMLGFIDLLHDLSMQTNVMPLGQGSMVTPSMVADKRIIAILDYVSEHYVRKISAENMATLTNMTPVSFSKFFARTFGKTFTQFVNEYRISQACTLLISTRLTVEQIADQCGYQNMSFFHRQFKILQGGVTPIAFRASYLQVTDETSADRTS</sequence>
<keyword evidence="6" id="KW-1185">Reference proteome</keyword>
<dbReference type="Gene3D" id="1.10.10.60">
    <property type="entry name" value="Homeodomain-like"/>
    <property type="match status" value="2"/>
</dbReference>
<dbReference type="InterPro" id="IPR018060">
    <property type="entry name" value="HTH_AraC"/>
</dbReference>
<evidence type="ECO:0000313" key="6">
    <source>
        <dbReference type="Proteomes" id="UP000092819"/>
    </source>
</evidence>
<keyword evidence="1" id="KW-0805">Transcription regulation</keyword>
<evidence type="ECO:0000256" key="3">
    <source>
        <dbReference type="ARBA" id="ARBA00023163"/>
    </source>
</evidence>
<dbReference type="Gene3D" id="2.60.120.10">
    <property type="entry name" value="Jelly Rolls"/>
    <property type="match status" value="1"/>
</dbReference>